<feature type="compositionally biased region" description="Pro residues" evidence="2">
    <location>
        <begin position="1120"/>
        <end position="1131"/>
    </location>
</feature>
<name>A0A8H7HCJ6_9AGAM</name>
<feature type="compositionally biased region" description="Acidic residues" evidence="2">
    <location>
        <begin position="587"/>
        <end position="606"/>
    </location>
</feature>
<feature type="compositionally biased region" description="Low complexity" evidence="2">
    <location>
        <begin position="898"/>
        <end position="934"/>
    </location>
</feature>
<dbReference type="SUPFAM" id="SSF88723">
    <property type="entry name" value="PIN domain-like"/>
    <property type="match status" value="1"/>
</dbReference>
<feature type="region of interest" description="Disordered" evidence="2">
    <location>
        <begin position="212"/>
        <end position="242"/>
    </location>
</feature>
<dbReference type="GO" id="GO:0007094">
    <property type="term" value="P:mitotic spindle assembly checkpoint signaling"/>
    <property type="evidence" value="ECO:0007669"/>
    <property type="project" value="TreeGrafter"/>
</dbReference>
<feature type="compositionally biased region" description="Low complexity" evidence="2">
    <location>
        <begin position="525"/>
        <end position="546"/>
    </location>
</feature>
<dbReference type="Gene3D" id="3.40.50.1010">
    <property type="entry name" value="5'-nuclease"/>
    <property type="match status" value="1"/>
</dbReference>
<dbReference type="SMART" id="SM00787">
    <property type="entry name" value="Spc7"/>
    <property type="match status" value="1"/>
</dbReference>
<evidence type="ECO:0000313" key="5">
    <source>
        <dbReference type="EMBL" id="KAF8680362.1"/>
    </source>
</evidence>
<dbReference type="Pfam" id="PF08317">
    <property type="entry name" value="Spc7"/>
    <property type="match status" value="1"/>
</dbReference>
<dbReference type="GO" id="GO:0004540">
    <property type="term" value="F:RNA nuclease activity"/>
    <property type="evidence" value="ECO:0007669"/>
    <property type="project" value="UniProtKB-ARBA"/>
</dbReference>
<protein>
    <submittedName>
        <fullName evidence="5">Spc7 kinetochore protein</fullName>
    </submittedName>
</protein>
<dbReference type="InterPro" id="IPR013253">
    <property type="entry name" value="Spc7_domain"/>
</dbReference>
<dbReference type="PANTHER" id="PTHR28260:SF1">
    <property type="entry name" value="SPINDLE POLE BODY COMPONENT SPC105"/>
    <property type="match status" value="1"/>
</dbReference>
<sequence>MGSWNESSMDVMEFEIPRPTEDIVQGYSSTWDQHVMDIDYDVSQGLFLILDTNFLIKHLSLLDTVAKKVLEKGSRIPPLFFVLPGVVVDELDYQSKYGVRERAVAATNWLQDQIQIRLRTGQGVLRAQKEDETLRGGKSWRNLRGRGENDNIILDCCLYFARLNGGQVRLLSQDRNLSLKATISEIPTMSISKNMSTIDFLKEVLPGLRWDPPSAPATPIDRSSSASRWAGPPSRSRSTPRVVVPEPSLNLSTHDVIHDNDIDMDDISRSPMAYSPYPPSKHEPVYAQISEDPLENLVGNLRRNGVLSRAVGPTSCPYPESPRQALSRISESIPASVLYFISERNEAGYRAGGIRMWSIGDIEEATSTLERLFHEMKKQDSDQDQDQVSARKALLLSHRTLYIILALSVMNNLWRQSIAVPSGTNKENGSRVAKMKRTHSIGGPMDAYKGANIGADGLSPRRRKRRSMVPRKSILKMHNDEEETMDMTTVVGGINSDMTMGRKSLARRVSFAAMAQVRMFEPTVNSNATASSPSHSSSPAAPHTSNDAPTPQKSPVSTRRANSVEAGEASMELDDESMEGGDSFGAGDDEPQEFDGGEGAGEDSMDLTDTYQIGTPSRRRSSAPLGPLPPLDRSIERHNHRAKEDSRTQESTSDKDNGEYLVKTGKSIVPRRKSEAWAELQSLTNAGGSDMDEDSTGSTMNSDTGGGFIPASQESSGNAGFSSQGTGFSSQGTYSVVSSQEGDIGLEDAISRLRAARQSMGAGAADMSIDDEDGQSSSSGDFEGGYDDDDRTMDVTAVTGGLRFTEDDDEDEEAEPESEKIPSEPSQSADKPPEPAPAFKFFSQPEAASRVEITTQALATNLPTFAIDPPPPPVPQTGAAPSAPFTFTFPSPSKPTEKPAAAPKPTATIPAFSFDITPSEVAPSSAEPAESTPSIGSMRSAPPSAGPSKLTPPADPQPVARSPITFEVSQSPIRAPPATWSPRNAPRPFEFKLGTPRRTSVSAPSANPALDTNSTPNRATTPIPAGTPKVVEAPARATSAPPTPKRSREEVEAEPSAKRVALEAGSKKATDGPAKPPRRRSFAPRMSIMGRPGARLSIIPAEPEPEVESEPIQLPTPESVQPPSPLLPQPSLPMREPSPAQPSRPRTPEPLPSPREASPRPAAAALEEIRISSPLRSRVSSVGVNIPPKSPAQWRTGGGQPEADLDDVPTISASEFLKMTRISFMDGLTVKRRSTIGLGILSRRKSGEKDPVAGVADYITAMTIGVPQLETYNYAAKELKEYISNGKKAIRILEEDLDANNPYLFKEYLASGEEDRRALEETLGGHKEAMRMRSKMSWYKWRHNFVTEMQATADRETELLQQDLDSLRAVGTQLTEPIPSLREQHAKLKAQLAAERAAVEAAKDCDPEIMSELKVGIAEQSAQIESYKTDIQSSTVKLEKLKAKLGEAEGDKQTLQDQIRVHQEKLDALHPTVEIVNLREEFEKLQRLHLWHAVRLEEKFIELRYDDHYRVQMDCVAFKPIPSGCRILVIPPKGKQTDEFPVLSELVLDLAQAMIRQIQNLNLKKVVRMLGRLWTSVSHLRCNLRLLAMKYPVTITRADCGFGFKATTRVRFPSAKGLTKITFIFQEQHIRDWGKQLNTLDVDVEVVFGKLDRNLLIDVIRERFSDAIIEESYGLLLDACADAIACTEDQ</sequence>
<feature type="region of interest" description="Disordered" evidence="2">
    <location>
        <begin position="758"/>
        <end position="847"/>
    </location>
</feature>
<dbReference type="InterPro" id="IPR002716">
    <property type="entry name" value="PIN_dom"/>
</dbReference>
<dbReference type="Pfam" id="PF18210">
    <property type="entry name" value="Knl1_RWD_C"/>
    <property type="match status" value="1"/>
</dbReference>
<feature type="compositionally biased region" description="Basic residues" evidence="2">
    <location>
        <begin position="460"/>
        <end position="475"/>
    </location>
</feature>
<feature type="compositionally biased region" description="Polar residues" evidence="2">
    <location>
        <begin position="997"/>
        <end position="1020"/>
    </location>
</feature>
<dbReference type="GO" id="GO:0034501">
    <property type="term" value="P:protein localization to kinetochore"/>
    <property type="evidence" value="ECO:0007669"/>
    <property type="project" value="TreeGrafter"/>
</dbReference>
<dbReference type="GO" id="GO:1990758">
    <property type="term" value="P:mitotic sister chromatid biorientation"/>
    <property type="evidence" value="ECO:0007669"/>
    <property type="project" value="TreeGrafter"/>
</dbReference>
<feature type="domain" description="Spc7 kinetochore protein" evidence="4">
    <location>
        <begin position="1197"/>
        <end position="1514"/>
    </location>
</feature>
<organism evidence="5 6">
    <name type="scientific">Rhizoctonia solani</name>
    <dbReference type="NCBI Taxonomy" id="456999"/>
    <lineage>
        <taxon>Eukaryota</taxon>
        <taxon>Fungi</taxon>
        <taxon>Dikarya</taxon>
        <taxon>Basidiomycota</taxon>
        <taxon>Agaricomycotina</taxon>
        <taxon>Agaricomycetes</taxon>
        <taxon>Cantharellales</taxon>
        <taxon>Ceratobasidiaceae</taxon>
        <taxon>Rhizoctonia</taxon>
    </lineage>
</organism>
<dbReference type="GO" id="GO:0000776">
    <property type="term" value="C:kinetochore"/>
    <property type="evidence" value="ECO:0007669"/>
    <property type="project" value="TreeGrafter"/>
</dbReference>
<proteinExistence type="predicted"/>
<dbReference type="Proteomes" id="UP000650582">
    <property type="component" value="Unassembled WGS sequence"/>
</dbReference>
<feature type="compositionally biased region" description="Polar residues" evidence="2">
    <location>
        <begin position="547"/>
        <end position="561"/>
    </location>
</feature>
<feature type="compositionally biased region" description="Basic and acidic residues" evidence="2">
    <location>
        <begin position="1046"/>
        <end position="1070"/>
    </location>
</feature>
<accession>A0A8H7HCJ6</accession>
<feature type="coiled-coil region" evidence="1">
    <location>
        <begin position="1424"/>
        <end position="1465"/>
    </location>
</feature>
<feature type="compositionally biased region" description="Low complexity" evidence="2">
    <location>
        <begin position="720"/>
        <end position="733"/>
    </location>
</feature>
<feature type="region of interest" description="Disordered" evidence="2">
    <location>
        <begin position="525"/>
        <end position="734"/>
    </location>
</feature>
<evidence type="ECO:0000256" key="2">
    <source>
        <dbReference type="SAM" id="MobiDB-lite"/>
    </source>
</evidence>
<evidence type="ECO:0000256" key="1">
    <source>
        <dbReference type="SAM" id="Coils"/>
    </source>
</evidence>
<evidence type="ECO:0000313" key="6">
    <source>
        <dbReference type="Proteomes" id="UP000650582"/>
    </source>
</evidence>
<feature type="domain" description="PIN" evidence="3">
    <location>
        <begin position="46"/>
        <end position="179"/>
    </location>
</feature>
<feature type="compositionally biased region" description="Acidic residues" evidence="2">
    <location>
        <begin position="806"/>
        <end position="816"/>
    </location>
</feature>
<feature type="region of interest" description="Disordered" evidence="2">
    <location>
        <begin position="1182"/>
        <end position="1207"/>
    </location>
</feature>
<reference evidence="5" key="1">
    <citation type="submission" date="2020-09" db="EMBL/GenBank/DDBJ databases">
        <title>Comparative genome analyses of four rice-infecting Rhizoctonia solani isolates reveal extensive enrichment of homogalacturonan modification genes.</title>
        <authorList>
            <person name="Lee D.-Y."/>
            <person name="Jeon J."/>
            <person name="Kim K.-T."/>
            <person name="Cheong K."/>
            <person name="Song H."/>
            <person name="Choi G."/>
            <person name="Ko J."/>
            <person name="Opiyo S.O."/>
            <person name="Zuo S."/>
            <person name="Madhav S."/>
            <person name="Lee Y.-H."/>
            <person name="Wang G.-L."/>
        </authorList>
    </citation>
    <scope>NUCLEOTIDE SEQUENCE</scope>
    <source>
        <strain evidence="5">AG1-IA YN-7</strain>
    </source>
</reference>
<dbReference type="PANTHER" id="PTHR28260">
    <property type="entry name" value="SPINDLE POLE BODY COMPONENT SPC105"/>
    <property type="match status" value="1"/>
</dbReference>
<dbReference type="Pfam" id="PF13638">
    <property type="entry name" value="PIN_4"/>
    <property type="match status" value="1"/>
</dbReference>
<dbReference type="InterPro" id="IPR040850">
    <property type="entry name" value="Knl1_RWD_C"/>
</dbReference>
<feature type="compositionally biased region" description="Low complexity" evidence="2">
    <location>
        <begin position="879"/>
        <end position="891"/>
    </location>
</feature>
<evidence type="ECO:0000259" key="4">
    <source>
        <dbReference type="SMART" id="SM00787"/>
    </source>
</evidence>
<dbReference type="CDD" id="cd18727">
    <property type="entry name" value="PIN_Swt1-like"/>
    <property type="match status" value="1"/>
</dbReference>
<comment type="caution">
    <text evidence="5">The sequence shown here is derived from an EMBL/GenBank/DDBJ whole genome shotgun (WGS) entry which is preliminary data.</text>
</comment>
<dbReference type="InterPro" id="IPR033338">
    <property type="entry name" value="Spc105/Spc7"/>
</dbReference>
<dbReference type="InterPro" id="IPR029060">
    <property type="entry name" value="PIN-like_dom_sf"/>
</dbReference>
<feature type="region of interest" description="Disordered" evidence="2">
    <location>
        <begin position="440"/>
        <end position="481"/>
    </location>
</feature>
<gene>
    <name evidence="5" type="ORF">RHS04_04063</name>
</gene>
<dbReference type="EMBL" id="JACYCC010000037">
    <property type="protein sequence ID" value="KAF8680362.1"/>
    <property type="molecule type" value="Genomic_DNA"/>
</dbReference>
<feature type="compositionally biased region" description="Basic and acidic residues" evidence="2">
    <location>
        <begin position="633"/>
        <end position="658"/>
    </location>
</feature>
<feature type="region of interest" description="Disordered" evidence="2">
    <location>
        <begin position="863"/>
        <end position="1162"/>
    </location>
</feature>
<evidence type="ECO:0000259" key="3">
    <source>
        <dbReference type="SMART" id="SM00670"/>
    </source>
</evidence>
<keyword evidence="1" id="KW-0175">Coiled coil</keyword>
<dbReference type="SMART" id="SM00670">
    <property type="entry name" value="PINc"/>
    <property type="match status" value="1"/>
</dbReference>